<name>A0A1B7W4D5_APHFL</name>
<evidence type="ECO:0000313" key="2">
    <source>
        <dbReference type="Proteomes" id="UP000092093"/>
    </source>
</evidence>
<organism evidence="1 2">
    <name type="scientific">Aphanizomenon flos-aquae WA102</name>
    <dbReference type="NCBI Taxonomy" id="1710896"/>
    <lineage>
        <taxon>Bacteria</taxon>
        <taxon>Bacillati</taxon>
        <taxon>Cyanobacteriota</taxon>
        <taxon>Cyanophyceae</taxon>
        <taxon>Nostocales</taxon>
        <taxon>Aphanizomenonaceae</taxon>
        <taxon>Aphanizomenon</taxon>
    </lineage>
</organism>
<reference evidence="1 2" key="1">
    <citation type="submission" date="2015-09" db="EMBL/GenBank/DDBJ databases">
        <title>Aphanizomenon flos-aquae WA102.</title>
        <authorList>
            <person name="Driscoll C."/>
        </authorList>
    </citation>
    <scope>NUCLEOTIDE SEQUENCE [LARGE SCALE GENOMIC DNA]</scope>
    <source>
        <strain evidence="1">WA102</strain>
    </source>
</reference>
<accession>A0A1B7W4D5</accession>
<evidence type="ECO:0000313" key="1">
    <source>
        <dbReference type="EMBL" id="OBQ31969.1"/>
    </source>
</evidence>
<gene>
    <name evidence="1" type="ORF">AN484_28440</name>
</gene>
<proteinExistence type="predicted"/>
<comment type="caution">
    <text evidence="1">The sequence shown here is derived from an EMBL/GenBank/DDBJ whole genome shotgun (WGS) entry which is preliminary data.</text>
</comment>
<protein>
    <submittedName>
        <fullName evidence="1">Uncharacterized protein</fullName>
    </submittedName>
</protein>
<dbReference type="Proteomes" id="UP000092093">
    <property type="component" value="Unassembled WGS sequence"/>
</dbReference>
<dbReference type="EMBL" id="LJOW01000968">
    <property type="protein sequence ID" value="OBQ31969.1"/>
    <property type="molecule type" value="Genomic_DNA"/>
</dbReference>
<feature type="non-terminal residue" evidence="1">
    <location>
        <position position="1"/>
    </location>
</feature>
<sequence length="68" mass="7640">GPVHSGAPAPAIVLVYSLTQRSYTKNVLCQRGRIFIWFGRLSDIFRLRGPCVCMYSVDKAGIHQQFVN</sequence>
<dbReference type="AlphaFoldDB" id="A0A1B7W4D5"/>